<dbReference type="InterPro" id="IPR050534">
    <property type="entry name" value="Coronavir_polyprotein_1ab"/>
</dbReference>
<proteinExistence type="inferred from homology"/>
<dbReference type="RefSeq" id="WP_014428506.1">
    <property type="nucleotide sequence ID" value="NC_017075.1"/>
</dbReference>
<feature type="domain" description="AAA+ ATPase" evidence="6">
    <location>
        <begin position="169"/>
        <end position="389"/>
    </location>
</feature>
<evidence type="ECO:0000256" key="1">
    <source>
        <dbReference type="ARBA" id="ARBA00007913"/>
    </source>
</evidence>
<evidence type="ECO:0000313" key="7">
    <source>
        <dbReference type="EMBL" id="BAL95644.1"/>
    </source>
</evidence>
<organism evidence="7 8">
    <name type="scientific">Rubrivivax gelatinosus (strain NBRC 100245 / IL144)</name>
    <dbReference type="NCBI Taxonomy" id="983917"/>
    <lineage>
        <taxon>Bacteria</taxon>
        <taxon>Pseudomonadati</taxon>
        <taxon>Pseudomonadota</taxon>
        <taxon>Betaproteobacteria</taxon>
        <taxon>Burkholderiales</taxon>
        <taxon>Sphaerotilaceae</taxon>
        <taxon>Rubrivivax</taxon>
    </lineage>
</organism>
<evidence type="ECO:0000256" key="4">
    <source>
        <dbReference type="ARBA" id="ARBA00022806"/>
    </source>
</evidence>
<dbReference type="PATRIC" id="fig|983917.3.peg.2234"/>
<dbReference type="InterPro" id="IPR047187">
    <property type="entry name" value="SF1_C_Upf1"/>
</dbReference>
<sequence>MTLAEIRAALAAEQAATPSYYDFKVERLERDGALWRVTLEAGYVYAEGQRPGAASAQALLDESLDGASAWWGEPHKGGAAVLAVVVEDDQLILQNASGPPPGPGRLIRVYPPRFLDALVAAWDDGDWAARALAAEAALARPAETAAPALTGAPFRWLRSAQRQALALPRWTSSFLWGPPGTGKTTTLGVLLAETLDAEPEARVLLLSTTNQAVDLATVAVDKALEKGRRERWREAVRRLGSRFNPALYAGREHLIPNADRVLLARLARAESERPSARDLEALEAWSRRVAELRAELRAASLAVLRASRLAAMTTARAVATLNTLRELADGAAPPFDLIVFDEASQVPLAQALALMPLGQRCLFAGDPSQLSPVQRAPEREARRWLGRSAFAAMPRRAPSVVLLDEQSRMAAPIGALVGDLYYDGALRVAADAEASPGWLAARRRVLGPAAEDVHVHVEPVARDGAWSAAWRGPVRPESADAIAALVADVLAGGSWQAHEIVVLTPFRAQRALIRQRLEAAGVDGVRVSTVHRAQGSEAAAVLFDPADGSQPFLQTEEAARLVNVALSRAQAKVLLWLSPADRANPLLAPIVRRLRLAGDTREALDLLELARAPDFPANTAGRRVRAGRHVGEVLRVAPDGSRFWLVNERSGAEQEIDAGFWRAKARAAGR</sequence>
<dbReference type="CDD" id="cd18808">
    <property type="entry name" value="SF1_C_Upf1"/>
    <property type="match status" value="1"/>
</dbReference>
<accession>I0HRK7</accession>
<reference evidence="7 8" key="1">
    <citation type="journal article" date="2012" name="J. Bacteriol.">
        <title>Complete genome sequence of phototrophic betaproteobacterium Rubrivivax gelatinosus IL144.</title>
        <authorList>
            <person name="Nagashima S."/>
            <person name="Kamimura A."/>
            <person name="Shimizu T."/>
            <person name="Nakamura-isaki S."/>
            <person name="Aono E."/>
            <person name="Sakamoto K."/>
            <person name="Ichikawa N."/>
            <person name="Nakazawa H."/>
            <person name="Sekine M."/>
            <person name="Yamazaki S."/>
            <person name="Fujita N."/>
            <person name="Shimada K."/>
            <person name="Hanada S."/>
            <person name="Nagashima K.V.P."/>
        </authorList>
    </citation>
    <scope>NUCLEOTIDE SEQUENCE [LARGE SCALE GENOMIC DNA]</scope>
    <source>
        <strain evidence="8">NBRC 100245 / IL144</strain>
    </source>
</reference>
<dbReference type="PANTHER" id="PTHR43788:SF8">
    <property type="entry name" value="DNA-BINDING PROTEIN SMUBP-2"/>
    <property type="match status" value="1"/>
</dbReference>
<dbReference type="GO" id="GO:0016787">
    <property type="term" value="F:hydrolase activity"/>
    <property type="evidence" value="ECO:0007669"/>
    <property type="project" value="UniProtKB-KW"/>
</dbReference>
<dbReference type="AlphaFoldDB" id="I0HRK7"/>
<dbReference type="InterPro" id="IPR003593">
    <property type="entry name" value="AAA+_ATPase"/>
</dbReference>
<name>I0HRK7_RUBGI</name>
<dbReference type="InterPro" id="IPR041677">
    <property type="entry name" value="DNA2/NAM7_AAA_11"/>
</dbReference>
<dbReference type="SMART" id="SM00382">
    <property type="entry name" value="AAA"/>
    <property type="match status" value="1"/>
</dbReference>
<dbReference type="SUPFAM" id="SSF52540">
    <property type="entry name" value="P-loop containing nucleoside triphosphate hydrolases"/>
    <property type="match status" value="1"/>
</dbReference>
<keyword evidence="8" id="KW-1185">Reference proteome</keyword>
<dbReference type="eggNOG" id="COG2256">
    <property type="taxonomic scope" value="Bacteria"/>
</dbReference>
<protein>
    <submittedName>
        <fullName evidence="7">Putative nucleoside-triphosphatase</fullName>
    </submittedName>
</protein>
<keyword evidence="4" id="KW-0347">Helicase</keyword>
<keyword evidence="2" id="KW-0547">Nucleotide-binding</keyword>
<dbReference type="Pfam" id="PF13087">
    <property type="entry name" value="AAA_12"/>
    <property type="match status" value="1"/>
</dbReference>
<evidence type="ECO:0000256" key="2">
    <source>
        <dbReference type="ARBA" id="ARBA00022741"/>
    </source>
</evidence>
<dbReference type="InterPro" id="IPR027417">
    <property type="entry name" value="P-loop_NTPase"/>
</dbReference>
<keyword evidence="3" id="KW-0378">Hydrolase</keyword>
<dbReference type="Pfam" id="PF13086">
    <property type="entry name" value="AAA_11"/>
    <property type="match status" value="1"/>
</dbReference>
<dbReference type="HOGENOM" id="CLU_416078_0_0_4"/>
<dbReference type="STRING" id="983917.RGE_23030"/>
<dbReference type="GO" id="GO:0043139">
    <property type="term" value="F:5'-3' DNA helicase activity"/>
    <property type="evidence" value="ECO:0007669"/>
    <property type="project" value="TreeGrafter"/>
</dbReference>
<evidence type="ECO:0000259" key="6">
    <source>
        <dbReference type="SMART" id="SM00382"/>
    </source>
</evidence>
<gene>
    <name evidence="7" type="ordered locus">RGE_23030</name>
</gene>
<evidence type="ECO:0000256" key="5">
    <source>
        <dbReference type="ARBA" id="ARBA00022840"/>
    </source>
</evidence>
<dbReference type="Proteomes" id="UP000007883">
    <property type="component" value="Chromosome"/>
</dbReference>
<dbReference type="EMBL" id="AP012320">
    <property type="protein sequence ID" value="BAL95644.1"/>
    <property type="molecule type" value="Genomic_DNA"/>
</dbReference>
<keyword evidence="5" id="KW-0067">ATP-binding</keyword>
<evidence type="ECO:0000313" key="8">
    <source>
        <dbReference type="Proteomes" id="UP000007883"/>
    </source>
</evidence>
<dbReference type="eggNOG" id="COG1112">
    <property type="taxonomic scope" value="Bacteria"/>
</dbReference>
<dbReference type="KEGG" id="rge:RGE_23030"/>
<evidence type="ECO:0000256" key="3">
    <source>
        <dbReference type="ARBA" id="ARBA00022801"/>
    </source>
</evidence>
<dbReference type="Gene3D" id="3.40.50.300">
    <property type="entry name" value="P-loop containing nucleotide triphosphate hydrolases"/>
    <property type="match status" value="2"/>
</dbReference>
<dbReference type="GO" id="GO:0005524">
    <property type="term" value="F:ATP binding"/>
    <property type="evidence" value="ECO:0007669"/>
    <property type="project" value="UniProtKB-KW"/>
</dbReference>
<comment type="similarity">
    <text evidence="1">Belongs to the DNA2/NAM7 helicase family.</text>
</comment>
<dbReference type="PANTHER" id="PTHR43788">
    <property type="entry name" value="DNA2/NAM7 HELICASE FAMILY MEMBER"/>
    <property type="match status" value="1"/>
</dbReference>
<dbReference type="InterPro" id="IPR041679">
    <property type="entry name" value="DNA2/NAM7-like_C"/>
</dbReference>